<accession>A0A8H7V9S4</accession>
<feature type="compositionally biased region" description="Polar residues" evidence="1">
    <location>
        <begin position="297"/>
        <end position="318"/>
    </location>
</feature>
<dbReference type="EMBL" id="JAEPRB010001223">
    <property type="protein sequence ID" value="KAG2206454.1"/>
    <property type="molecule type" value="Genomic_DNA"/>
</dbReference>
<evidence type="ECO:0000313" key="2">
    <source>
        <dbReference type="EMBL" id="KAG2206454.1"/>
    </source>
</evidence>
<reference evidence="2 3" key="1">
    <citation type="submission" date="2020-12" db="EMBL/GenBank/DDBJ databases">
        <title>Metabolic potential, ecology and presence of endohyphal bacteria is reflected in genomic diversity of Mucoromycotina.</title>
        <authorList>
            <person name="Muszewska A."/>
            <person name="Okrasinska A."/>
            <person name="Steczkiewicz K."/>
            <person name="Drgas O."/>
            <person name="Orlowska M."/>
            <person name="Perlinska-Lenart U."/>
            <person name="Aleksandrzak-Piekarczyk T."/>
            <person name="Szatraj K."/>
            <person name="Zielenkiewicz U."/>
            <person name="Pilsyk S."/>
            <person name="Malc E."/>
            <person name="Mieczkowski P."/>
            <person name="Kruszewska J.S."/>
            <person name="Biernat P."/>
            <person name="Pawlowska J."/>
        </authorList>
    </citation>
    <scope>NUCLEOTIDE SEQUENCE [LARGE SCALE GENOMIC DNA]</scope>
    <source>
        <strain evidence="2 3">CBS 142.35</strain>
    </source>
</reference>
<dbReference type="Proteomes" id="UP000646827">
    <property type="component" value="Unassembled WGS sequence"/>
</dbReference>
<protein>
    <submittedName>
        <fullName evidence="2">Uncharacterized protein</fullName>
    </submittedName>
</protein>
<feature type="compositionally biased region" description="Polar residues" evidence="1">
    <location>
        <begin position="328"/>
        <end position="372"/>
    </location>
</feature>
<evidence type="ECO:0000256" key="1">
    <source>
        <dbReference type="SAM" id="MobiDB-lite"/>
    </source>
</evidence>
<organism evidence="2 3">
    <name type="scientific">Circinella minor</name>
    <dbReference type="NCBI Taxonomy" id="1195481"/>
    <lineage>
        <taxon>Eukaryota</taxon>
        <taxon>Fungi</taxon>
        <taxon>Fungi incertae sedis</taxon>
        <taxon>Mucoromycota</taxon>
        <taxon>Mucoromycotina</taxon>
        <taxon>Mucoromycetes</taxon>
        <taxon>Mucorales</taxon>
        <taxon>Lichtheimiaceae</taxon>
        <taxon>Circinella</taxon>
    </lineage>
</organism>
<proteinExistence type="predicted"/>
<evidence type="ECO:0000313" key="3">
    <source>
        <dbReference type="Proteomes" id="UP000646827"/>
    </source>
</evidence>
<gene>
    <name evidence="2" type="ORF">INT45_004426</name>
</gene>
<keyword evidence="3" id="KW-1185">Reference proteome</keyword>
<name>A0A8H7V9S4_9FUNG</name>
<comment type="caution">
    <text evidence="2">The sequence shown here is derived from an EMBL/GenBank/DDBJ whole genome shotgun (WGS) entry which is preliminary data.</text>
</comment>
<dbReference type="AlphaFoldDB" id="A0A8H7V9S4"/>
<feature type="region of interest" description="Disordered" evidence="1">
    <location>
        <begin position="263"/>
        <end position="386"/>
    </location>
</feature>
<feature type="compositionally biased region" description="Basic residues" evidence="1">
    <location>
        <begin position="267"/>
        <end position="276"/>
    </location>
</feature>
<sequence>MMGTKSFNDYKQFAYGFWRGQHGTTLYPQDNPFVPQKAEDRVPTSWITKHNPSKETIKQARTKAFHPPNLNIAPGSESPTIDTLTSQMQNLELYQHESSNRNGNKSQENSLESLLRRLIQEETRKINEPRFRYNDNLNRYNRNQYRNNYQPYNNGGRYYENQERNAEPKYNGRTFRNEREEEISPRNRYEEARPYRNNNNIQHRENIPPSRPNSPSATLAYLETDYLSNEAFIFQDEPGYAEYENMESREYGDADIEEELYAVPQIKGKRPPRQLRPRNEKGKVVKQNIKKKVEFNEPTNSKNTKQKQATTPQANHMSTQERGESSKTKFSQPESHVNTINNAQNPQSSATSNTGITSTFGQSAFTSQQTPNWEPPNTIRPPVGNQ</sequence>